<evidence type="ECO:0000313" key="9">
    <source>
        <dbReference type="Proteomes" id="UP000199184"/>
    </source>
</evidence>
<proteinExistence type="inferred from homology"/>
<comment type="subcellular location">
    <subcellularLocation>
        <location evidence="1">Cell outer membrane</location>
    </subcellularLocation>
</comment>
<keyword evidence="4" id="KW-0998">Cell outer membrane</keyword>
<dbReference type="GO" id="GO:0009279">
    <property type="term" value="C:cell outer membrane"/>
    <property type="evidence" value="ECO:0007669"/>
    <property type="project" value="UniProtKB-SubCell"/>
</dbReference>
<keyword evidence="3" id="KW-0472">Membrane</keyword>
<dbReference type="Proteomes" id="UP000199184">
    <property type="component" value="Unassembled WGS sequence"/>
</dbReference>
<dbReference type="InterPro" id="IPR051692">
    <property type="entry name" value="OMP-like"/>
</dbReference>
<dbReference type="Pfam" id="PF13505">
    <property type="entry name" value="OMP_b-brl"/>
    <property type="match status" value="1"/>
</dbReference>
<dbReference type="EMBL" id="FMAI01000018">
    <property type="protein sequence ID" value="SCB52810.1"/>
    <property type="molecule type" value="Genomic_DNA"/>
</dbReference>
<feature type="domain" description="Outer membrane protein beta-barrel" evidence="7">
    <location>
        <begin position="12"/>
        <end position="282"/>
    </location>
</feature>
<dbReference type="AlphaFoldDB" id="A0A1C3XKM3"/>
<dbReference type="PANTHER" id="PTHR34001:SF3">
    <property type="entry name" value="BLL7405 PROTEIN"/>
    <property type="match status" value="1"/>
</dbReference>
<dbReference type="SUPFAM" id="SSF56925">
    <property type="entry name" value="OMPA-like"/>
    <property type="match status" value="1"/>
</dbReference>
<accession>A0A1C3XKM3</accession>
<reference evidence="9" key="1">
    <citation type="submission" date="2016-08" db="EMBL/GenBank/DDBJ databases">
        <authorList>
            <person name="Varghese N."/>
            <person name="Submissions Spin"/>
        </authorList>
    </citation>
    <scope>NUCLEOTIDE SEQUENCE [LARGE SCALE GENOMIC DNA]</scope>
    <source>
        <strain evidence="9">ERR11</strain>
    </source>
</reference>
<dbReference type="InterPro" id="IPR011250">
    <property type="entry name" value="OMP/PagP_B-barrel"/>
</dbReference>
<dbReference type="InterPro" id="IPR027385">
    <property type="entry name" value="Beta-barrel_OMP"/>
</dbReference>
<evidence type="ECO:0000256" key="1">
    <source>
        <dbReference type="ARBA" id="ARBA00004442"/>
    </source>
</evidence>
<comment type="similarity">
    <text evidence="5">Belongs to the Omp25/RopB family.</text>
</comment>
<keyword evidence="2 6" id="KW-0732">Signal</keyword>
<name>A0A1C3XKM3_9BRAD</name>
<protein>
    <submittedName>
        <fullName evidence="8">Outer membrane immunogenic protein</fullName>
    </submittedName>
</protein>
<organism evidence="8 9">
    <name type="scientific">Bradyrhizobium shewense</name>
    <dbReference type="NCBI Taxonomy" id="1761772"/>
    <lineage>
        <taxon>Bacteria</taxon>
        <taxon>Pseudomonadati</taxon>
        <taxon>Pseudomonadota</taxon>
        <taxon>Alphaproteobacteria</taxon>
        <taxon>Hyphomicrobiales</taxon>
        <taxon>Nitrobacteraceae</taxon>
        <taxon>Bradyrhizobium</taxon>
    </lineage>
</organism>
<dbReference type="RefSeq" id="WP_245323672.1">
    <property type="nucleotide sequence ID" value="NZ_FMAI01000018.1"/>
</dbReference>
<sequence>MRIAAIAGSALLFGVVAANAADMAVKARPAPVAAQIFSWTGFYVGANVGGAWTPGSGDSDFGPLFPAFGVPPPVAPVLTIVPEQRGTIPGDGRHSGVIGGGQIGYNWQVQQFVLGVEADAVGTGLNGSSGSASRTFGAPTFAPPVTQTVTVDFGHIDWMATFRGRAGVTVDRALFYVTGGAAVAEIGGSRTTVVNGPGIGIPAGTFTATNGSTTRWGWTVGGGIEWAFTPNWSLAGEYRYTDFGRRSVAFTVPDGFGGVFATGTSSSRLTVEQATLRVNYRFGGPVVARY</sequence>
<feature type="signal peptide" evidence="6">
    <location>
        <begin position="1"/>
        <end position="20"/>
    </location>
</feature>
<keyword evidence="9" id="KW-1185">Reference proteome</keyword>
<evidence type="ECO:0000259" key="7">
    <source>
        <dbReference type="Pfam" id="PF13505"/>
    </source>
</evidence>
<evidence type="ECO:0000256" key="6">
    <source>
        <dbReference type="SAM" id="SignalP"/>
    </source>
</evidence>
<feature type="chain" id="PRO_5008686653" evidence="6">
    <location>
        <begin position="21"/>
        <end position="290"/>
    </location>
</feature>
<gene>
    <name evidence="8" type="ORF">GA0061098_101831</name>
</gene>
<evidence type="ECO:0000256" key="3">
    <source>
        <dbReference type="ARBA" id="ARBA00023136"/>
    </source>
</evidence>
<evidence type="ECO:0000256" key="5">
    <source>
        <dbReference type="ARBA" id="ARBA00038306"/>
    </source>
</evidence>
<evidence type="ECO:0000256" key="4">
    <source>
        <dbReference type="ARBA" id="ARBA00023237"/>
    </source>
</evidence>
<dbReference type="PANTHER" id="PTHR34001">
    <property type="entry name" value="BLL7405 PROTEIN"/>
    <property type="match status" value="1"/>
</dbReference>
<evidence type="ECO:0000313" key="8">
    <source>
        <dbReference type="EMBL" id="SCB52810.1"/>
    </source>
</evidence>
<dbReference type="Gene3D" id="2.40.160.20">
    <property type="match status" value="1"/>
</dbReference>
<evidence type="ECO:0000256" key="2">
    <source>
        <dbReference type="ARBA" id="ARBA00022729"/>
    </source>
</evidence>